<dbReference type="OrthoDB" id="5846314at2759"/>
<feature type="compositionally biased region" description="Polar residues" evidence="1">
    <location>
        <begin position="200"/>
        <end position="244"/>
    </location>
</feature>
<dbReference type="WBParaSite" id="DME_0000888501-mRNA-1">
    <property type="protein sequence ID" value="DME_0000888501-mRNA-1"/>
    <property type="gene ID" value="DME_0000888501"/>
</dbReference>
<organism evidence="3 5">
    <name type="scientific">Dracunculus medinensis</name>
    <name type="common">Guinea worm</name>
    <dbReference type="NCBI Taxonomy" id="318479"/>
    <lineage>
        <taxon>Eukaryota</taxon>
        <taxon>Metazoa</taxon>
        <taxon>Ecdysozoa</taxon>
        <taxon>Nematoda</taxon>
        <taxon>Chromadorea</taxon>
        <taxon>Rhabditida</taxon>
        <taxon>Spirurina</taxon>
        <taxon>Dracunculoidea</taxon>
        <taxon>Dracunculidae</taxon>
        <taxon>Dracunculus</taxon>
    </lineage>
</organism>
<dbReference type="STRING" id="318479.A0A0N4UM32"/>
<evidence type="ECO:0000313" key="3">
    <source>
        <dbReference type="Proteomes" id="UP000038040"/>
    </source>
</evidence>
<evidence type="ECO:0000313" key="4">
    <source>
        <dbReference type="Proteomes" id="UP000274756"/>
    </source>
</evidence>
<protein>
    <submittedName>
        <fullName evidence="5">Mediator of RNA polymerase II transcription subunit 29</fullName>
    </submittedName>
</protein>
<gene>
    <name evidence="2" type="ORF">DME_LOCUS2731</name>
</gene>
<keyword evidence="4" id="KW-1185">Reference proteome</keyword>
<feature type="region of interest" description="Disordered" evidence="1">
    <location>
        <begin position="145"/>
        <end position="245"/>
    </location>
</feature>
<feature type="compositionally biased region" description="Polar residues" evidence="1">
    <location>
        <begin position="146"/>
        <end position="163"/>
    </location>
</feature>
<feature type="compositionally biased region" description="Low complexity" evidence="1">
    <location>
        <begin position="164"/>
        <end position="178"/>
    </location>
</feature>
<dbReference type="AlphaFoldDB" id="A0A0N4UM32"/>
<dbReference type="Proteomes" id="UP000274756">
    <property type="component" value="Unassembled WGS sequence"/>
</dbReference>
<evidence type="ECO:0000313" key="5">
    <source>
        <dbReference type="WBParaSite" id="DME_0000888501-mRNA-1"/>
    </source>
</evidence>
<evidence type="ECO:0000313" key="2">
    <source>
        <dbReference type="EMBL" id="VDN52758.1"/>
    </source>
</evidence>
<reference evidence="5" key="1">
    <citation type="submission" date="2017-02" db="UniProtKB">
        <authorList>
            <consortium name="WormBaseParasite"/>
        </authorList>
    </citation>
    <scope>IDENTIFICATION</scope>
</reference>
<evidence type="ECO:0000256" key="1">
    <source>
        <dbReference type="SAM" id="MobiDB-lite"/>
    </source>
</evidence>
<dbReference type="EMBL" id="UYYG01000077">
    <property type="protein sequence ID" value="VDN52758.1"/>
    <property type="molecule type" value="Genomic_DNA"/>
</dbReference>
<sequence length="412" mass="45016">MSIPTSGYPNSQNQTMYGHQSMQRVMSGGQLNSVMHPSMMITSSQSHMMSAELVRYRFNRLYDNLLLIEFVIDNSHLVVLHSLSNLRRPISFIFYSFITYFFQSGYPQTMMNTGQPPPQMISTISSQQQHMGQAMNTSHMVGAASMGQQTHVISSQHQQPSNASISQVQVVGNSVQQSYIQHQQTTPSSVSLLSSGPSSNNPQTPLTMPSMNPSSQQIGTPVTPQQAPSSVQTSASTVESNSGGLSIVPPDPISLAKNLILKDLRYSLIELNKAAAEVIRPSVSKQQLDASVASHNPMSVNPQSVNPQSVNPQSVNPLSVNPASVKSLDDPNSVEAADKKAILCPRDAYLNAFNNFLAICDQIEMNFSLVQEAQKQCVRFDKMFAGELKAVGEMANVNYSQYAQDMLLSCSF</sequence>
<proteinExistence type="predicted"/>
<name>A0A0N4UM32_DRAME</name>
<feature type="compositionally biased region" description="Low complexity" evidence="1">
    <location>
        <begin position="187"/>
        <end position="199"/>
    </location>
</feature>
<dbReference type="Proteomes" id="UP000038040">
    <property type="component" value="Unplaced"/>
</dbReference>
<accession>A0A0N4UM32</accession>
<feature type="region of interest" description="Disordered" evidence="1">
    <location>
        <begin position="289"/>
        <end position="311"/>
    </location>
</feature>
<reference evidence="2 4" key="2">
    <citation type="submission" date="2018-11" db="EMBL/GenBank/DDBJ databases">
        <authorList>
            <consortium name="Pathogen Informatics"/>
        </authorList>
    </citation>
    <scope>NUCLEOTIDE SEQUENCE [LARGE SCALE GENOMIC DNA]</scope>
</reference>